<organism evidence="1 2">
    <name type="scientific">Pseudomonas fluorescens</name>
    <dbReference type="NCBI Taxonomy" id="294"/>
    <lineage>
        <taxon>Bacteria</taxon>
        <taxon>Pseudomonadati</taxon>
        <taxon>Pseudomonadota</taxon>
        <taxon>Gammaproteobacteria</taxon>
        <taxon>Pseudomonadales</taxon>
        <taxon>Pseudomonadaceae</taxon>
        <taxon>Pseudomonas</taxon>
    </lineage>
</organism>
<sequence>MSSAFRYSGQRYNDSLLALGNVRIGTLHDFRSTEHKGGIADVNEGIKSVSHDIPYFNSRDVGSAHREAIKQFKLIDFDDSDGISLKDIRMIQKFDHPNCFVHCVSSEYSRSVLAQFDGADSCVEIVDLFNFYRRLTETLNLHVPVVLLGIAEVRYMPRDEEWNGLNWGGHPALIKEPSFSKQCEIRAIWQPKFSGEIAPIVINDTALINFCKRKKLP</sequence>
<comment type="caution">
    <text evidence="1">The sequence shown here is derived from an EMBL/GenBank/DDBJ whole genome shotgun (WGS) entry which is preliminary data.</text>
</comment>
<name>A0A109LAM8_PSEFL</name>
<accession>A0A109LAM8</accession>
<evidence type="ECO:0000313" key="1">
    <source>
        <dbReference type="EMBL" id="KWV84140.1"/>
    </source>
</evidence>
<dbReference type="RefSeq" id="WP_150073292.1">
    <property type="nucleotide sequence ID" value="NZ_LCYC01000003.1"/>
</dbReference>
<gene>
    <name evidence="1" type="ORF">PFL603g_00238</name>
</gene>
<protein>
    <submittedName>
        <fullName evidence="1">Uncharacterized protein</fullName>
    </submittedName>
</protein>
<dbReference type="PATRIC" id="fig|294.195.peg.254"/>
<dbReference type="Proteomes" id="UP000063434">
    <property type="component" value="Unassembled WGS sequence"/>
</dbReference>
<evidence type="ECO:0000313" key="2">
    <source>
        <dbReference type="Proteomes" id="UP000063434"/>
    </source>
</evidence>
<proteinExistence type="predicted"/>
<reference evidence="1 2" key="1">
    <citation type="submission" date="2015-05" db="EMBL/GenBank/DDBJ databases">
        <title>A genomic and transcriptomic approach to investigate the blue pigment phenotype in Pseudomonas fluorescens.</title>
        <authorList>
            <person name="Andreani N.A."/>
            <person name="Cardazzo B."/>
        </authorList>
    </citation>
    <scope>NUCLEOTIDE SEQUENCE [LARGE SCALE GENOMIC DNA]</scope>
    <source>
        <strain evidence="1 2">Ps_40</strain>
    </source>
</reference>
<dbReference type="AlphaFoldDB" id="A0A109LAM8"/>
<dbReference type="EMBL" id="LCYC01000003">
    <property type="protein sequence ID" value="KWV84140.1"/>
    <property type="molecule type" value="Genomic_DNA"/>
</dbReference>